<dbReference type="Proteomes" id="UP000605013">
    <property type="component" value="Unassembled WGS sequence"/>
</dbReference>
<gene>
    <name evidence="1" type="ORF">JAO71_04135</name>
</gene>
<keyword evidence="2" id="KW-1185">Reference proteome</keyword>
<evidence type="ECO:0000313" key="1">
    <source>
        <dbReference type="EMBL" id="MBL7558986.1"/>
    </source>
</evidence>
<comment type="caution">
    <text evidence="1">The sequence shown here is derived from an EMBL/GenBank/DDBJ whole genome shotgun (WGS) entry which is preliminary data.</text>
</comment>
<protein>
    <submittedName>
        <fullName evidence="1">Uncharacterized protein</fullName>
    </submittedName>
</protein>
<dbReference type="RefSeq" id="WP_202999088.1">
    <property type="nucleotide sequence ID" value="NZ_JAEMEF010000002.1"/>
</dbReference>
<reference evidence="1 2" key="1">
    <citation type="submission" date="2020-12" db="EMBL/GenBank/DDBJ databases">
        <title>Olleya sediminilitoris sp. nov., isolated from a tidal flat.</title>
        <authorList>
            <person name="Park S."/>
            <person name="Yoon J.-H."/>
        </authorList>
    </citation>
    <scope>NUCLEOTIDE SEQUENCE [LARGE SCALE GENOMIC DNA]</scope>
    <source>
        <strain evidence="1 2">YSTF-M6</strain>
    </source>
</reference>
<organism evidence="1 2">
    <name type="scientific">Olleya sediminilitoris</name>
    <dbReference type="NCBI Taxonomy" id="2795739"/>
    <lineage>
        <taxon>Bacteria</taxon>
        <taxon>Pseudomonadati</taxon>
        <taxon>Bacteroidota</taxon>
        <taxon>Flavobacteriia</taxon>
        <taxon>Flavobacteriales</taxon>
        <taxon>Flavobacteriaceae</taxon>
    </lineage>
</organism>
<dbReference type="EMBL" id="JAEMEF010000002">
    <property type="protein sequence ID" value="MBL7558986.1"/>
    <property type="molecule type" value="Genomic_DNA"/>
</dbReference>
<accession>A0ABS1WIP6</accession>
<evidence type="ECO:0000313" key="2">
    <source>
        <dbReference type="Proteomes" id="UP000605013"/>
    </source>
</evidence>
<proteinExistence type="predicted"/>
<name>A0ABS1WIP6_9FLAO</name>
<sequence length="155" mass="18390">MSIFKNLFGTRRKENNKSAKQNEMESQIVSNEKGITISNQAKVNFADYFSESDINLPEIMVINKVYDLGIGGWNIKARIYGTQENYYIDFFAVHRMTNSRHERLKPDGKLEGLEYLWEFGYQVYENDPERTEREKQKRIKENDKVIEILKKKGFY</sequence>